<keyword evidence="1" id="KW-0175">Coiled coil</keyword>
<dbReference type="EMBL" id="JASJOS010000014">
    <property type="protein sequence ID" value="MDJ1484253.1"/>
    <property type="molecule type" value="Genomic_DNA"/>
</dbReference>
<keyword evidence="2" id="KW-0472">Membrane</keyword>
<name>A0AAE3QXE7_9BACT</name>
<proteinExistence type="predicted"/>
<keyword evidence="2" id="KW-1133">Transmembrane helix</keyword>
<sequence length="231" mass="27443">MRQKYFLENAIDKYHYAYYDLVNSDIRLDKEIRLMKKRIAKVAVDEVKYQARQQFLDSYLAELKDIEEEFQTSGQPEKYKRCKLKQLQKEIDKTRGRWYANRWHLSVVYKNKRKDNVIKLLLKENKQAEIQVRIQQTKQTLELLLQGQQAEQAIFNAYVEKVLIDHAKEKNVTQTEDVATVTEAVKEQIETLFVISLANTSYAPAILPILLYILMIERQKVLLQSHTYRNV</sequence>
<dbReference type="AlphaFoldDB" id="A0AAE3QXE7"/>
<evidence type="ECO:0000313" key="3">
    <source>
        <dbReference type="EMBL" id="MDJ1484253.1"/>
    </source>
</evidence>
<dbReference type="RefSeq" id="WP_313985319.1">
    <property type="nucleotide sequence ID" value="NZ_JASJOS010000014.1"/>
</dbReference>
<reference evidence="3" key="1">
    <citation type="submission" date="2023-05" db="EMBL/GenBank/DDBJ databases">
        <authorList>
            <person name="Zhang X."/>
        </authorList>
    </citation>
    <scope>NUCLEOTIDE SEQUENCE</scope>
    <source>
        <strain evidence="3">YF14B1</strain>
    </source>
</reference>
<evidence type="ECO:0000313" key="4">
    <source>
        <dbReference type="Proteomes" id="UP001241110"/>
    </source>
</evidence>
<organism evidence="3 4">
    <name type="scientific">Xanthocytophaga flava</name>
    <dbReference type="NCBI Taxonomy" id="3048013"/>
    <lineage>
        <taxon>Bacteria</taxon>
        <taxon>Pseudomonadati</taxon>
        <taxon>Bacteroidota</taxon>
        <taxon>Cytophagia</taxon>
        <taxon>Cytophagales</taxon>
        <taxon>Rhodocytophagaceae</taxon>
        <taxon>Xanthocytophaga</taxon>
    </lineage>
</organism>
<comment type="caution">
    <text evidence="3">The sequence shown here is derived from an EMBL/GenBank/DDBJ whole genome shotgun (WGS) entry which is preliminary data.</text>
</comment>
<feature type="transmembrane region" description="Helical" evidence="2">
    <location>
        <begin position="192"/>
        <end position="214"/>
    </location>
</feature>
<dbReference type="Proteomes" id="UP001241110">
    <property type="component" value="Unassembled WGS sequence"/>
</dbReference>
<keyword evidence="2" id="KW-0812">Transmembrane</keyword>
<evidence type="ECO:0000256" key="2">
    <source>
        <dbReference type="SAM" id="Phobius"/>
    </source>
</evidence>
<accession>A0AAE3QXE7</accession>
<evidence type="ECO:0000256" key="1">
    <source>
        <dbReference type="SAM" id="Coils"/>
    </source>
</evidence>
<protein>
    <submittedName>
        <fullName evidence="3">Uncharacterized protein</fullName>
    </submittedName>
</protein>
<gene>
    <name evidence="3" type="ORF">QNI16_27395</name>
</gene>
<feature type="coiled-coil region" evidence="1">
    <location>
        <begin position="111"/>
        <end position="138"/>
    </location>
</feature>